<dbReference type="EMBL" id="MLJW01000623">
    <property type="protein sequence ID" value="OIQ84365.1"/>
    <property type="molecule type" value="Genomic_DNA"/>
</dbReference>
<gene>
    <name evidence="2" type="ORF">GALL_338180</name>
</gene>
<proteinExistence type="predicted"/>
<name>A0A1J5R889_9ZZZZ</name>
<feature type="region of interest" description="Disordered" evidence="1">
    <location>
        <begin position="1"/>
        <end position="22"/>
    </location>
</feature>
<accession>A0A1J5R889</accession>
<evidence type="ECO:0000313" key="2">
    <source>
        <dbReference type="EMBL" id="OIQ84365.1"/>
    </source>
</evidence>
<dbReference type="AlphaFoldDB" id="A0A1J5R889"/>
<protein>
    <submittedName>
        <fullName evidence="2">SMP-30/gluconolaconase/LRE-like region</fullName>
    </submittedName>
</protein>
<dbReference type="Gene3D" id="2.120.10.30">
    <property type="entry name" value="TolB, C-terminal domain"/>
    <property type="match status" value="1"/>
</dbReference>
<reference evidence="2" key="1">
    <citation type="submission" date="2016-10" db="EMBL/GenBank/DDBJ databases">
        <title>Sequence of Gallionella enrichment culture.</title>
        <authorList>
            <person name="Poehlein A."/>
            <person name="Muehling M."/>
            <person name="Daniel R."/>
        </authorList>
    </citation>
    <scope>NUCLEOTIDE SEQUENCE</scope>
</reference>
<dbReference type="SUPFAM" id="SSF101898">
    <property type="entry name" value="NHL repeat"/>
    <property type="match status" value="1"/>
</dbReference>
<evidence type="ECO:0000256" key="1">
    <source>
        <dbReference type="SAM" id="MobiDB-lite"/>
    </source>
</evidence>
<organism evidence="2">
    <name type="scientific">mine drainage metagenome</name>
    <dbReference type="NCBI Taxonomy" id="410659"/>
    <lineage>
        <taxon>unclassified sequences</taxon>
        <taxon>metagenomes</taxon>
        <taxon>ecological metagenomes</taxon>
    </lineage>
</organism>
<sequence>MIIHYPSEPDTTGSRKRSPSRGTSIIRTSLAPFIVVLGLGLMCITPAGAEPKGLLETIHRHKMLASTIPENGDVNPYAVIVAPVSMGSIEKDDVLVDNFNNISNLQGTGTTIIRYRPSTRETRLFAQVAQNLKDCPGGVGLTTAMTMLKSGWVIAGSTPSSDGTTRTKGDGCLLVFDPDGRHVATWTGPAINGPWGNMVTVDHGDHATLFISMAGFGVPGPEILDPATHYPVAVHEATVLRLELTIPEGRPPVLRSQTVVGNGFAQRADRDNFLLGPTGLALGPDDTLYVTDGLDNEITAIQNASTRTDSAGKGTVLTRDGLLAWPLAMVMTAVGHLIVCNGKNGQAVEIDPASGKQIYAQWLDSNQAQSPPGNGDLFGIALTPDGKGIYYVEDDVNALVLGAP</sequence>
<comment type="caution">
    <text evidence="2">The sequence shown here is derived from an EMBL/GenBank/DDBJ whole genome shotgun (WGS) entry which is preliminary data.</text>
</comment>
<dbReference type="InterPro" id="IPR011042">
    <property type="entry name" value="6-blade_b-propeller_TolB-like"/>
</dbReference>